<dbReference type="Pfam" id="PF00528">
    <property type="entry name" value="BPD_transp_1"/>
    <property type="match status" value="1"/>
</dbReference>
<dbReference type="SUPFAM" id="SSF161098">
    <property type="entry name" value="MetI-like"/>
    <property type="match status" value="1"/>
</dbReference>
<keyword evidence="6 8" id="KW-1133">Transmembrane helix</keyword>
<dbReference type="GO" id="GO:0055085">
    <property type="term" value="P:transmembrane transport"/>
    <property type="evidence" value="ECO:0007669"/>
    <property type="project" value="InterPro"/>
</dbReference>
<feature type="domain" description="ABC transmembrane type-1" evidence="9">
    <location>
        <begin position="72"/>
        <end position="264"/>
    </location>
</feature>
<feature type="transmembrane region" description="Helical" evidence="8">
    <location>
        <begin position="71"/>
        <end position="97"/>
    </location>
</feature>
<dbReference type="GO" id="GO:0005886">
    <property type="term" value="C:plasma membrane"/>
    <property type="evidence" value="ECO:0007669"/>
    <property type="project" value="UniProtKB-SubCell"/>
</dbReference>
<evidence type="ECO:0000256" key="4">
    <source>
        <dbReference type="ARBA" id="ARBA00022475"/>
    </source>
</evidence>
<evidence type="ECO:0000256" key="1">
    <source>
        <dbReference type="ARBA" id="ARBA00004651"/>
    </source>
</evidence>
<feature type="transmembrane region" description="Helical" evidence="8">
    <location>
        <begin position="12"/>
        <end position="35"/>
    </location>
</feature>
<comment type="similarity">
    <text evidence="2">Belongs to the binding-protein-dependent transport system permease family. MalFG subfamily.</text>
</comment>
<dbReference type="PANTHER" id="PTHR32243">
    <property type="entry name" value="MALTOSE TRANSPORT SYSTEM PERMEASE-RELATED"/>
    <property type="match status" value="1"/>
</dbReference>
<dbReference type="AlphaFoldDB" id="A0A930UH25"/>
<feature type="transmembrane region" description="Helical" evidence="8">
    <location>
        <begin position="246"/>
        <end position="264"/>
    </location>
</feature>
<gene>
    <name evidence="10" type="ORF">ISN26_02715</name>
</gene>
<evidence type="ECO:0000256" key="8">
    <source>
        <dbReference type="RuleBase" id="RU363032"/>
    </source>
</evidence>
<evidence type="ECO:0000256" key="3">
    <source>
        <dbReference type="ARBA" id="ARBA00022448"/>
    </source>
</evidence>
<dbReference type="PROSITE" id="PS50928">
    <property type="entry name" value="ABC_TM1"/>
    <property type="match status" value="1"/>
</dbReference>
<reference evidence="10" key="1">
    <citation type="submission" date="2020-10" db="EMBL/GenBank/DDBJ databases">
        <title>An improved Amphimedon queenslandica hologenome assembly reveals how three proteobacterial symbionts can extend the metabolic phenotypic of their marine sponge host.</title>
        <authorList>
            <person name="Degnan B."/>
            <person name="Degnan S."/>
            <person name="Xiang X."/>
        </authorList>
    </citation>
    <scope>NUCLEOTIDE SEQUENCE</scope>
    <source>
        <strain evidence="10">AqS2</strain>
    </source>
</reference>
<name>A0A930UH25_9GAMM</name>
<evidence type="ECO:0000256" key="7">
    <source>
        <dbReference type="ARBA" id="ARBA00023136"/>
    </source>
</evidence>
<protein>
    <submittedName>
        <fullName evidence="10">Carbohydrate ABC transporter permease</fullName>
    </submittedName>
</protein>
<comment type="subcellular location">
    <subcellularLocation>
        <location evidence="1 8">Cell membrane</location>
        <topology evidence="1 8">Multi-pass membrane protein</topology>
    </subcellularLocation>
</comment>
<dbReference type="PANTHER" id="PTHR32243:SF18">
    <property type="entry name" value="INNER MEMBRANE ABC TRANSPORTER PERMEASE PROTEIN YCJP"/>
    <property type="match status" value="1"/>
</dbReference>
<evidence type="ECO:0000256" key="5">
    <source>
        <dbReference type="ARBA" id="ARBA00022692"/>
    </source>
</evidence>
<comment type="caution">
    <text evidence="10">The sequence shown here is derived from an EMBL/GenBank/DDBJ whole genome shotgun (WGS) entry which is preliminary data.</text>
</comment>
<keyword evidence="11" id="KW-1185">Reference proteome</keyword>
<evidence type="ECO:0000313" key="10">
    <source>
        <dbReference type="EMBL" id="MBF2734991.1"/>
    </source>
</evidence>
<dbReference type="InterPro" id="IPR035906">
    <property type="entry name" value="MetI-like_sf"/>
</dbReference>
<keyword evidence="7 8" id="KW-0472">Membrane</keyword>
<feature type="transmembrane region" description="Helical" evidence="8">
    <location>
        <begin position="109"/>
        <end position="128"/>
    </location>
</feature>
<dbReference type="InterPro" id="IPR000515">
    <property type="entry name" value="MetI-like"/>
</dbReference>
<evidence type="ECO:0000256" key="2">
    <source>
        <dbReference type="ARBA" id="ARBA00009047"/>
    </source>
</evidence>
<dbReference type="InterPro" id="IPR050901">
    <property type="entry name" value="BP-dep_ABC_trans_perm"/>
</dbReference>
<dbReference type="EMBL" id="JADHEI010000028">
    <property type="protein sequence ID" value="MBF2734991.1"/>
    <property type="molecule type" value="Genomic_DNA"/>
</dbReference>
<feature type="transmembrane region" description="Helical" evidence="8">
    <location>
        <begin position="188"/>
        <end position="210"/>
    </location>
</feature>
<keyword evidence="5 8" id="KW-0812">Transmembrane</keyword>
<sequence>MDRMATWQRVLLYAGMALFLLFCLLPFVEMFFASLRPLQHLFRSPYQFWSDDFSFEAYSQMWETVPRLGRYIFNSVFLATVTTATALFFIIPATYAYARFEFRGKALSLGAFLSVNMFAGAVLLIPLYKLLRTFGLLNTYLAMIIPGAAFLIPTGIWLLKSYLEKIPVELEEAAWVDGASRLYTLRRVVLPLAVPGLIVISVATFIGAYAQQFLFAVTFNQNRDYMPLPAGIYEFVGYQTVIWNELMAASLVGILPVMAVFFLLQRYLIEGLTAGAVKH</sequence>
<dbReference type="Proteomes" id="UP000604381">
    <property type="component" value="Unassembled WGS sequence"/>
</dbReference>
<evidence type="ECO:0000256" key="6">
    <source>
        <dbReference type="ARBA" id="ARBA00022989"/>
    </source>
</evidence>
<keyword evidence="3 8" id="KW-0813">Transport</keyword>
<keyword evidence="4" id="KW-1003">Cell membrane</keyword>
<evidence type="ECO:0000259" key="9">
    <source>
        <dbReference type="PROSITE" id="PS50928"/>
    </source>
</evidence>
<evidence type="ECO:0000313" key="11">
    <source>
        <dbReference type="Proteomes" id="UP000604381"/>
    </source>
</evidence>
<feature type="transmembrane region" description="Helical" evidence="8">
    <location>
        <begin position="140"/>
        <end position="159"/>
    </location>
</feature>
<dbReference type="Gene3D" id="1.10.3720.10">
    <property type="entry name" value="MetI-like"/>
    <property type="match status" value="1"/>
</dbReference>
<proteinExistence type="inferred from homology"/>
<organism evidence="10 11">
    <name type="scientific">Candidatus Amphirhobacter heronislandensis</name>
    <dbReference type="NCBI Taxonomy" id="1732024"/>
    <lineage>
        <taxon>Bacteria</taxon>
        <taxon>Pseudomonadati</taxon>
        <taxon>Pseudomonadota</taxon>
        <taxon>Gammaproteobacteria</taxon>
        <taxon>Candidatus Tethybacterales</taxon>
        <taxon>Candidatus Tethybacteraceae</taxon>
        <taxon>Candidatus Amphirhobacter</taxon>
    </lineage>
</organism>
<accession>A0A930UH25</accession>
<dbReference type="CDD" id="cd06261">
    <property type="entry name" value="TM_PBP2"/>
    <property type="match status" value="1"/>
</dbReference>